<proteinExistence type="predicted"/>
<dbReference type="Pfam" id="PF11153">
    <property type="entry name" value="DUF2931"/>
    <property type="match status" value="1"/>
</dbReference>
<dbReference type="EMBL" id="SNYC01000004">
    <property type="protein sequence ID" value="TDQ10010.1"/>
    <property type="molecule type" value="Genomic_DNA"/>
</dbReference>
<gene>
    <name evidence="1" type="ORF">ATK78_2169</name>
</gene>
<protein>
    <recommendedName>
        <fullName evidence="3">DUF2931 family protein</fullName>
    </recommendedName>
</protein>
<evidence type="ECO:0000313" key="1">
    <source>
        <dbReference type="EMBL" id="TDQ10010.1"/>
    </source>
</evidence>
<evidence type="ECO:0008006" key="3">
    <source>
        <dbReference type="Google" id="ProtNLM"/>
    </source>
</evidence>
<reference evidence="1 2" key="1">
    <citation type="submission" date="2019-03" db="EMBL/GenBank/DDBJ databases">
        <title>Genomic Encyclopedia of Archaeal and Bacterial Type Strains, Phase II (KMG-II): from individual species to whole genera.</title>
        <authorList>
            <person name="Goeker M."/>
        </authorList>
    </citation>
    <scope>NUCLEOTIDE SEQUENCE [LARGE SCALE GENOMIC DNA]</scope>
    <source>
        <strain evidence="1 2">DSM 19035</strain>
    </source>
</reference>
<evidence type="ECO:0000313" key="2">
    <source>
        <dbReference type="Proteomes" id="UP000295620"/>
    </source>
</evidence>
<keyword evidence="2" id="KW-1185">Reference proteome</keyword>
<name>A0A4R6SW24_9SPHI</name>
<sequence>MALGVLLVIATLIRVLNYKGWERFYYASSVCAPGSYPVYIRELYFILPGKEMASFNDDDVKSFMSEWGKEHYFPEAYEKDRLPLKLVVNYASYREQKFYNDTLDLDQQLLLETFRAAPKKDQEVELYDNKHGLTFLAGLANDGQFILWLRGKNLEKVILKARLAAREPTADDTYINGGRVTKKQYLTTAFEDLNDSLKTVFKNGFDAGANYIDTPTHYIRDNERFWKAGVNDPK</sequence>
<dbReference type="InterPro" id="IPR021326">
    <property type="entry name" value="DUF2931"/>
</dbReference>
<dbReference type="Proteomes" id="UP000295620">
    <property type="component" value="Unassembled WGS sequence"/>
</dbReference>
<comment type="caution">
    <text evidence="1">The sequence shown here is derived from an EMBL/GenBank/DDBJ whole genome shotgun (WGS) entry which is preliminary data.</text>
</comment>
<dbReference type="AlphaFoldDB" id="A0A4R6SW24"/>
<accession>A0A4R6SW24</accession>
<organism evidence="1 2">
    <name type="scientific">Pedobacter metabolipauper</name>
    <dbReference type="NCBI Taxonomy" id="425513"/>
    <lineage>
        <taxon>Bacteria</taxon>
        <taxon>Pseudomonadati</taxon>
        <taxon>Bacteroidota</taxon>
        <taxon>Sphingobacteriia</taxon>
        <taxon>Sphingobacteriales</taxon>
        <taxon>Sphingobacteriaceae</taxon>
        <taxon>Pedobacter</taxon>
    </lineage>
</organism>